<accession>A0A914YMP2</accession>
<dbReference type="InterPro" id="IPR013078">
    <property type="entry name" value="His_Pase_superF_clade-1"/>
</dbReference>
<evidence type="ECO:0000313" key="2">
    <source>
        <dbReference type="WBParaSite" id="PSU_v2.g20659.t1"/>
    </source>
</evidence>
<keyword evidence="1" id="KW-1185">Reference proteome</keyword>
<dbReference type="WBParaSite" id="PSU_v2.g20659.t1">
    <property type="protein sequence ID" value="PSU_v2.g20659.t1"/>
    <property type="gene ID" value="PSU_v2.g20659"/>
</dbReference>
<dbReference type="InterPro" id="IPR029033">
    <property type="entry name" value="His_PPase_superfam"/>
</dbReference>
<proteinExistence type="predicted"/>
<dbReference type="Gene3D" id="3.40.50.1240">
    <property type="entry name" value="Phosphoglycerate mutase-like"/>
    <property type="match status" value="1"/>
</dbReference>
<organism evidence="1 2">
    <name type="scientific">Panagrolaimus superbus</name>
    <dbReference type="NCBI Taxonomy" id="310955"/>
    <lineage>
        <taxon>Eukaryota</taxon>
        <taxon>Metazoa</taxon>
        <taxon>Ecdysozoa</taxon>
        <taxon>Nematoda</taxon>
        <taxon>Chromadorea</taxon>
        <taxon>Rhabditida</taxon>
        <taxon>Tylenchina</taxon>
        <taxon>Panagrolaimomorpha</taxon>
        <taxon>Panagrolaimoidea</taxon>
        <taxon>Panagrolaimidae</taxon>
        <taxon>Panagrolaimus</taxon>
    </lineage>
</organism>
<dbReference type="PANTHER" id="PTHR16469">
    <property type="entry name" value="UBIQUITIN-ASSOCIATED AND SH3 DOMAIN-CONTAINING BA-RELATED"/>
    <property type="match status" value="1"/>
</dbReference>
<sequence length="154" mass="17381">MMSTEAGNLMPLSSRARGEMPSVRRIYLIRNGESCDRLCPEWRHKVFRDDGIYRCIDLNQPSKIIARSSPDLFRNDTPLTQIGSVSSQLLGRGMLMKSAGVHTIYSSPAFRCIQTASAIIGNLNMKKTPKIFVEPSLIDPLSFYSQVKTDYRHI</sequence>
<dbReference type="SUPFAM" id="SSF53254">
    <property type="entry name" value="Phosphoglycerate mutase-like"/>
    <property type="match status" value="1"/>
</dbReference>
<evidence type="ECO:0000313" key="1">
    <source>
        <dbReference type="Proteomes" id="UP000887577"/>
    </source>
</evidence>
<dbReference type="PANTHER" id="PTHR16469:SF5">
    <property type="entry name" value="PHOSPHOGLYCERATE MUTASE FAMILY PROTEIN"/>
    <property type="match status" value="1"/>
</dbReference>
<reference evidence="2" key="1">
    <citation type="submission" date="2022-11" db="UniProtKB">
        <authorList>
            <consortium name="WormBaseParasite"/>
        </authorList>
    </citation>
    <scope>IDENTIFICATION</scope>
</reference>
<dbReference type="InterPro" id="IPR051710">
    <property type="entry name" value="Phosphatase_SH3-domain"/>
</dbReference>
<dbReference type="AlphaFoldDB" id="A0A914YMP2"/>
<dbReference type="Proteomes" id="UP000887577">
    <property type="component" value="Unplaced"/>
</dbReference>
<dbReference type="GO" id="GO:0016791">
    <property type="term" value="F:phosphatase activity"/>
    <property type="evidence" value="ECO:0007669"/>
    <property type="project" value="UniProtKB-ARBA"/>
</dbReference>
<name>A0A914YMP2_9BILA</name>
<dbReference type="Pfam" id="PF00300">
    <property type="entry name" value="His_Phos_1"/>
    <property type="match status" value="1"/>
</dbReference>
<protein>
    <submittedName>
        <fullName evidence="2">Uncharacterized protein</fullName>
    </submittedName>
</protein>